<dbReference type="Proteomes" id="UP000887579">
    <property type="component" value="Unplaced"/>
</dbReference>
<sequence>MHLATIVDREGRSVVLSNTQTLCATAKKTIQHRTRRDLSRRTDKTGPLEVKIMTASLVSHQALAVKLLNWLTQQAQQFPSIAKIIADVV</sequence>
<dbReference type="WBParaSite" id="ES5_v2.g30787.t1">
    <property type="protein sequence ID" value="ES5_v2.g30787.t1"/>
    <property type="gene ID" value="ES5_v2.g30787"/>
</dbReference>
<evidence type="ECO:0000313" key="2">
    <source>
        <dbReference type="WBParaSite" id="ES5_v2.g30787.t1"/>
    </source>
</evidence>
<name>A0AC34GMU0_9BILA</name>
<protein>
    <submittedName>
        <fullName evidence="2">Adaptor protein ClpS core domain-containing protein</fullName>
    </submittedName>
</protein>
<proteinExistence type="predicted"/>
<organism evidence="1 2">
    <name type="scientific">Panagrolaimus sp. ES5</name>
    <dbReference type="NCBI Taxonomy" id="591445"/>
    <lineage>
        <taxon>Eukaryota</taxon>
        <taxon>Metazoa</taxon>
        <taxon>Ecdysozoa</taxon>
        <taxon>Nematoda</taxon>
        <taxon>Chromadorea</taxon>
        <taxon>Rhabditida</taxon>
        <taxon>Tylenchina</taxon>
        <taxon>Panagrolaimomorpha</taxon>
        <taxon>Panagrolaimoidea</taxon>
        <taxon>Panagrolaimidae</taxon>
        <taxon>Panagrolaimus</taxon>
    </lineage>
</organism>
<reference evidence="2" key="1">
    <citation type="submission" date="2022-11" db="UniProtKB">
        <authorList>
            <consortium name="WormBaseParasite"/>
        </authorList>
    </citation>
    <scope>IDENTIFICATION</scope>
</reference>
<evidence type="ECO:0000313" key="1">
    <source>
        <dbReference type="Proteomes" id="UP000887579"/>
    </source>
</evidence>
<accession>A0AC34GMU0</accession>